<dbReference type="Proteomes" id="UP000253501">
    <property type="component" value="Unassembled WGS sequence"/>
</dbReference>
<keyword evidence="1 2" id="KW-0378">Hydrolase</keyword>
<organism evidence="2 3">
    <name type="scientific">Cupriavidus necator</name>
    <name type="common">Alcaligenes eutrophus</name>
    <name type="synonym">Ralstonia eutropha</name>
    <dbReference type="NCBI Taxonomy" id="106590"/>
    <lineage>
        <taxon>Bacteria</taxon>
        <taxon>Pseudomonadati</taxon>
        <taxon>Pseudomonadota</taxon>
        <taxon>Betaproteobacteria</taxon>
        <taxon>Burkholderiales</taxon>
        <taxon>Burkholderiaceae</taxon>
        <taxon>Cupriavidus</taxon>
    </lineage>
</organism>
<dbReference type="AlphaFoldDB" id="A0A367PFA3"/>
<dbReference type="PANTHER" id="PTHR45648">
    <property type="entry name" value="GDSL LIPASE/ACYLHYDROLASE FAMILY PROTEIN (AFU_ORTHOLOGUE AFUA_4G14700)"/>
    <property type="match status" value="1"/>
</dbReference>
<dbReference type="GO" id="GO:0016788">
    <property type="term" value="F:hydrolase activity, acting on ester bonds"/>
    <property type="evidence" value="ECO:0007669"/>
    <property type="project" value="InterPro"/>
</dbReference>
<sequence>MGANDWGTYHWTVPMKARHQSLFDLVRSGLLCVTVALFAACGGGDDGKPAVNPPLKFQVVSFGDSISDVGTYAPVAQLVGGGRFTTNPGQVWTQDVANFFGGTLTAAQTGGYGAPVRNHADGLGYAQGGARVTDPNGINFKASGLGALTVPIATQLQNHLSAHGNFNDGQLVLVQGGGSDILIHAGAVAGGSETAADADQAVTLAAQQLAEIVGKILQSGAKHVVVSNVGNIGVSPLGVSDNSLGSLLTGMTLTFNSALTNALQAAGIQNQVINIDQFGFINDVLAHFKEKGFQVSNTGTGCNLQLLSKEIEVSSLFCSPKTYTVPDADQTYMFADEVHPTTHLHALFATLVEQAVQAASK</sequence>
<reference evidence="2 3" key="1">
    <citation type="submission" date="2018-04" db="EMBL/GenBank/DDBJ databases">
        <title>Cupriavidus necator CR12 genome sequencing and assembly.</title>
        <authorList>
            <person name="Ben Fekih I."/>
            <person name="Mazhar H.S."/>
            <person name="Bello S.K."/>
            <person name="Rensing C."/>
        </authorList>
    </citation>
    <scope>NUCLEOTIDE SEQUENCE [LARGE SCALE GENOMIC DNA]</scope>
    <source>
        <strain evidence="2 3">CR12</strain>
    </source>
</reference>
<name>A0A367PFA3_CUPNE</name>
<dbReference type="PANTHER" id="PTHR45648:SF22">
    <property type="entry name" value="GDSL LIPASE_ACYLHYDROLASE FAMILY PROTEIN (AFU_ORTHOLOGUE AFUA_4G14700)"/>
    <property type="match status" value="1"/>
</dbReference>
<dbReference type="Gene3D" id="3.40.50.1110">
    <property type="entry name" value="SGNH hydrolase"/>
    <property type="match status" value="1"/>
</dbReference>
<dbReference type="Pfam" id="PF00657">
    <property type="entry name" value="Lipase_GDSL"/>
    <property type="match status" value="1"/>
</dbReference>
<dbReference type="SUPFAM" id="SSF52266">
    <property type="entry name" value="SGNH hydrolase"/>
    <property type="match status" value="1"/>
</dbReference>
<protein>
    <submittedName>
        <fullName evidence="2">Acylhydrolase</fullName>
    </submittedName>
</protein>
<dbReference type="CDD" id="cd01847">
    <property type="entry name" value="Triacylglycerol_lipase_like"/>
    <property type="match status" value="1"/>
</dbReference>
<evidence type="ECO:0000256" key="1">
    <source>
        <dbReference type="ARBA" id="ARBA00022801"/>
    </source>
</evidence>
<dbReference type="InterPro" id="IPR051058">
    <property type="entry name" value="GDSL_Est/Lipase"/>
</dbReference>
<comment type="caution">
    <text evidence="2">The sequence shown here is derived from an EMBL/GenBank/DDBJ whole genome shotgun (WGS) entry which is preliminary data.</text>
</comment>
<dbReference type="EMBL" id="QDHA01000047">
    <property type="protein sequence ID" value="RCJ06558.1"/>
    <property type="molecule type" value="Genomic_DNA"/>
</dbReference>
<evidence type="ECO:0000313" key="2">
    <source>
        <dbReference type="EMBL" id="RCJ06558.1"/>
    </source>
</evidence>
<dbReference type="InterPro" id="IPR036514">
    <property type="entry name" value="SGNH_hydro_sf"/>
</dbReference>
<dbReference type="InterPro" id="IPR001087">
    <property type="entry name" value="GDSL"/>
</dbReference>
<proteinExistence type="predicted"/>
<gene>
    <name evidence="2" type="ORF">DDK22_20605</name>
</gene>
<evidence type="ECO:0000313" key="3">
    <source>
        <dbReference type="Proteomes" id="UP000253501"/>
    </source>
</evidence>
<accession>A0A367PFA3</accession>